<dbReference type="Pfam" id="PF08352">
    <property type="entry name" value="oligo_HPY"/>
    <property type="match status" value="1"/>
</dbReference>
<comment type="similarity">
    <text evidence="2">Belongs to the ABC transporter superfamily.</text>
</comment>
<evidence type="ECO:0000313" key="9">
    <source>
        <dbReference type="EMBL" id="KGP92271.1"/>
    </source>
</evidence>
<name>A0A0A2V0E6_9BACI</name>
<dbReference type="Proteomes" id="UP000030153">
    <property type="component" value="Unassembled WGS sequence"/>
</dbReference>
<evidence type="ECO:0000256" key="1">
    <source>
        <dbReference type="ARBA" id="ARBA00004202"/>
    </source>
</evidence>
<evidence type="ECO:0000256" key="4">
    <source>
        <dbReference type="ARBA" id="ARBA00022475"/>
    </source>
</evidence>
<dbReference type="PROSITE" id="PS00211">
    <property type="entry name" value="ABC_TRANSPORTER_1"/>
    <property type="match status" value="1"/>
</dbReference>
<feature type="domain" description="ABC transporter" evidence="8">
    <location>
        <begin position="6"/>
        <end position="257"/>
    </location>
</feature>
<dbReference type="InterPro" id="IPR017871">
    <property type="entry name" value="ABC_transporter-like_CS"/>
</dbReference>
<dbReference type="EMBL" id="AVBG01000003">
    <property type="protein sequence ID" value="KGP92271.1"/>
    <property type="molecule type" value="Genomic_DNA"/>
</dbReference>
<dbReference type="PROSITE" id="PS50893">
    <property type="entry name" value="ABC_TRANSPORTER_2"/>
    <property type="match status" value="1"/>
</dbReference>
<dbReference type="FunFam" id="3.40.50.300:FF:000016">
    <property type="entry name" value="Oligopeptide ABC transporter ATP-binding component"/>
    <property type="match status" value="1"/>
</dbReference>
<keyword evidence="7" id="KW-0472">Membrane</keyword>
<dbReference type="InterPro" id="IPR050388">
    <property type="entry name" value="ABC_Ni/Peptide_Import"/>
</dbReference>
<dbReference type="InterPro" id="IPR027417">
    <property type="entry name" value="P-loop_NTPase"/>
</dbReference>
<evidence type="ECO:0000313" key="10">
    <source>
        <dbReference type="Proteomes" id="UP000030153"/>
    </source>
</evidence>
<dbReference type="eggNOG" id="COG0444">
    <property type="taxonomic scope" value="Bacteria"/>
</dbReference>
<accession>A0A0A2V0E6</accession>
<dbReference type="SUPFAM" id="SSF52540">
    <property type="entry name" value="P-loop containing nucleoside triphosphate hydrolases"/>
    <property type="match status" value="1"/>
</dbReference>
<keyword evidence="5" id="KW-0547">Nucleotide-binding</keyword>
<keyword evidence="4" id="KW-1003">Cell membrane</keyword>
<dbReference type="GO" id="GO:0005886">
    <property type="term" value="C:plasma membrane"/>
    <property type="evidence" value="ECO:0007669"/>
    <property type="project" value="UniProtKB-SubCell"/>
</dbReference>
<dbReference type="CDD" id="cd03257">
    <property type="entry name" value="ABC_NikE_OppD_transporters"/>
    <property type="match status" value="1"/>
</dbReference>
<evidence type="ECO:0000256" key="2">
    <source>
        <dbReference type="ARBA" id="ARBA00005417"/>
    </source>
</evidence>
<dbReference type="RefSeq" id="WP_036781448.1">
    <property type="nucleotide sequence ID" value="NZ_AVBG01000003.1"/>
</dbReference>
<sequence>MSEPILSINQLYTSFRVDGETIPAVEGIDLSLYPGEIVGLVGESGSGKSVTSLSVMQLLDETPGEVTGGEVLFQGQDLLKFTDRQKRKVRGNDISMIFQEPMTSLNPVLKIGKQLVEAIREHQRISQTDARKHAIHMLNQVGIPRSEAIMNEYPHQLSGGMRQRVMIAMAMSCDPKVLIADEPTTALDVTIQAQILDVMRNMRDQHNTSILFITHDLGVIAEMCDRVAVMYSGRIVEQGSVYEIFENPKHPYTKGLLGSIPKLGAKEDRLDSIQGQVPTVEDRPKGCKFANRCPFVMDHCWEEEPPLFDGKNRCWLHEREEATE</sequence>
<evidence type="ECO:0000256" key="3">
    <source>
        <dbReference type="ARBA" id="ARBA00022448"/>
    </source>
</evidence>
<organism evidence="9 10">
    <name type="scientific">Pontibacillus chungwhensis BH030062</name>
    <dbReference type="NCBI Taxonomy" id="1385513"/>
    <lineage>
        <taxon>Bacteria</taxon>
        <taxon>Bacillati</taxon>
        <taxon>Bacillota</taxon>
        <taxon>Bacilli</taxon>
        <taxon>Bacillales</taxon>
        <taxon>Bacillaceae</taxon>
        <taxon>Pontibacillus</taxon>
    </lineage>
</organism>
<proteinExistence type="inferred from homology"/>
<reference evidence="9 10" key="1">
    <citation type="submission" date="2013-08" db="EMBL/GenBank/DDBJ databases">
        <title>Genome of Pontibacillus chungwhensis.</title>
        <authorList>
            <person name="Wang Q."/>
            <person name="Wang G."/>
        </authorList>
    </citation>
    <scope>NUCLEOTIDE SEQUENCE [LARGE SCALE GENOMIC DNA]</scope>
    <source>
        <strain evidence="9 10">BH030062</strain>
    </source>
</reference>
<dbReference type="Gene3D" id="3.40.50.300">
    <property type="entry name" value="P-loop containing nucleotide triphosphate hydrolases"/>
    <property type="match status" value="1"/>
</dbReference>
<dbReference type="GO" id="GO:0015833">
    <property type="term" value="P:peptide transport"/>
    <property type="evidence" value="ECO:0007669"/>
    <property type="project" value="InterPro"/>
</dbReference>
<gene>
    <name evidence="9" type="ORF">N780_01590</name>
</gene>
<dbReference type="PANTHER" id="PTHR43297">
    <property type="entry name" value="OLIGOPEPTIDE TRANSPORT ATP-BINDING PROTEIN APPD"/>
    <property type="match status" value="1"/>
</dbReference>
<comment type="subcellular location">
    <subcellularLocation>
        <location evidence="1">Cell membrane</location>
        <topology evidence="1">Peripheral membrane protein</topology>
    </subcellularLocation>
</comment>
<dbReference type="SMART" id="SM00382">
    <property type="entry name" value="AAA"/>
    <property type="match status" value="1"/>
</dbReference>
<dbReference type="GO" id="GO:0005524">
    <property type="term" value="F:ATP binding"/>
    <property type="evidence" value="ECO:0007669"/>
    <property type="project" value="UniProtKB-KW"/>
</dbReference>
<keyword evidence="3" id="KW-0813">Transport</keyword>
<evidence type="ECO:0000259" key="8">
    <source>
        <dbReference type="PROSITE" id="PS50893"/>
    </source>
</evidence>
<keyword evidence="6 9" id="KW-0067">ATP-binding</keyword>
<dbReference type="PANTHER" id="PTHR43297:SF2">
    <property type="entry name" value="DIPEPTIDE TRANSPORT ATP-BINDING PROTEIN DPPD"/>
    <property type="match status" value="1"/>
</dbReference>
<dbReference type="GO" id="GO:0016887">
    <property type="term" value="F:ATP hydrolysis activity"/>
    <property type="evidence" value="ECO:0007669"/>
    <property type="project" value="InterPro"/>
</dbReference>
<dbReference type="NCBIfam" id="TIGR01727">
    <property type="entry name" value="oligo_HPY"/>
    <property type="match status" value="1"/>
</dbReference>
<comment type="caution">
    <text evidence="9">The sequence shown here is derived from an EMBL/GenBank/DDBJ whole genome shotgun (WGS) entry which is preliminary data.</text>
</comment>
<dbReference type="InterPro" id="IPR003593">
    <property type="entry name" value="AAA+_ATPase"/>
</dbReference>
<evidence type="ECO:0000256" key="6">
    <source>
        <dbReference type="ARBA" id="ARBA00022840"/>
    </source>
</evidence>
<dbReference type="InterPro" id="IPR013563">
    <property type="entry name" value="Oligopep_ABC_C"/>
</dbReference>
<dbReference type="InterPro" id="IPR003439">
    <property type="entry name" value="ABC_transporter-like_ATP-bd"/>
</dbReference>
<evidence type="ECO:0000256" key="7">
    <source>
        <dbReference type="ARBA" id="ARBA00023136"/>
    </source>
</evidence>
<dbReference type="STRING" id="1385513.N780_01590"/>
<keyword evidence="10" id="KW-1185">Reference proteome</keyword>
<dbReference type="AlphaFoldDB" id="A0A0A2V0E6"/>
<evidence type="ECO:0000256" key="5">
    <source>
        <dbReference type="ARBA" id="ARBA00022741"/>
    </source>
</evidence>
<dbReference type="Pfam" id="PF00005">
    <property type="entry name" value="ABC_tran"/>
    <property type="match status" value="1"/>
</dbReference>
<protein>
    <submittedName>
        <fullName evidence="9">Peptide ABC transporter ATP-binding protein</fullName>
    </submittedName>
</protein>
<dbReference type="OrthoDB" id="9791546at2"/>